<reference evidence="2" key="1">
    <citation type="submission" date="2013-05" db="EMBL/GenBank/DDBJ databases">
        <authorList>
            <person name="Yim A.K.Y."/>
            <person name="Chan T.F."/>
            <person name="Ji K.M."/>
            <person name="Liu X.Y."/>
            <person name="Zhou J.W."/>
            <person name="Li R.Q."/>
            <person name="Yang K.Y."/>
            <person name="Li J."/>
            <person name="Li M."/>
            <person name="Law P.T.W."/>
            <person name="Wu Y.L."/>
            <person name="Cai Z.L."/>
            <person name="Qin H."/>
            <person name="Bao Y."/>
            <person name="Leung R.K.K."/>
            <person name="Ng P.K.S."/>
            <person name="Zou J."/>
            <person name="Zhong X.J."/>
            <person name="Ran P.X."/>
            <person name="Zhong N.S."/>
            <person name="Liu Z.G."/>
            <person name="Tsui S.K.W."/>
        </authorList>
    </citation>
    <scope>NUCLEOTIDE SEQUENCE</scope>
    <source>
        <strain evidence="2">Derf</strain>
        <tissue evidence="2">Whole organism</tissue>
    </source>
</reference>
<comment type="caution">
    <text evidence="2">The sequence shown here is derived from an EMBL/GenBank/DDBJ whole genome shotgun (WGS) entry which is preliminary data.</text>
</comment>
<keyword evidence="1" id="KW-1133">Transmembrane helix</keyword>
<keyword evidence="1" id="KW-0812">Transmembrane</keyword>
<sequence>MIVTVVTNFILILAYYNQIIFHWTIGQQQKTNQKIKTSCFTNLKTEAEASQMTIDTNLE</sequence>
<dbReference type="Proteomes" id="UP000790347">
    <property type="component" value="Unassembled WGS sequence"/>
</dbReference>
<name>A0A922L6I4_DERFA</name>
<keyword evidence="1" id="KW-0472">Membrane</keyword>
<dbReference type="AlphaFoldDB" id="A0A922L6I4"/>
<dbReference type="EMBL" id="ASGP02000002">
    <property type="protein sequence ID" value="KAH9521078.1"/>
    <property type="molecule type" value="Genomic_DNA"/>
</dbReference>
<keyword evidence="3" id="KW-1185">Reference proteome</keyword>
<evidence type="ECO:0000313" key="2">
    <source>
        <dbReference type="EMBL" id="KAH9521078.1"/>
    </source>
</evidence>
<organism evidence="2 3">
    <name type="scientific">Dermatophagoides farinae</name>
    <name type="common">American house dust mite</name>
    <dbReference type="NCBI Taxonomy" id="6954"/>
    <lineage>
        <taxon>Eukaryota</taxon>
        <taxon>Metazoa</taxon>
        <taxon>Ecdysozoa</taxon>
        <taxon>Arthropoda</taxon>
        <taxon>Chelicerata</taxon>
        <taxon>Arachnida</taxon>
        <taxon>Acari</taxon>
        <taxon>Acariformes</taxon>
        <taxon>Sarcoptiformes</taxon>
        <taxon>Astigmata</taxon>
        <taxon>Psoroptidia</taxon>
        <taxon>Analgoidea</taxon>
        <taxon>Pyroglyphidae</taxon>
        <taxon>Dermatophagoidinae</taxon>
        <taxon>Dermatophagoides</taxon>
    </lineage>
</organism>
<accession>A0A922L6I4</accession>
<reference evidence="2" key="2">
    <citation type="journal article" date="2022" name="Res Sq">
        <title>Comparative Genomics Reveals Insights into the Divergent Evolution of Astigmatic Mites and Household Pest Adaptations.</title>
        <authorList>
            <person name="Xiong Q."/>
            <person name="Wan A.T.-Y."/>
            <person name="Liu X.-Y."/>
            <person name="Fung C.S.-H."/>
            <person name="Xiao X."/>
            <person name="Malainual N."/>
            <person name="Hou J."/>
            <person name="Wang L."/>
            <person name="Wang M."/>
            <person name="Yang K."/>
            <person name="Cui Y."/>
            <person name="Leung E."/>
            <person name="Nong W."/>
            <person name="Shin S.-K."/>
            <person name="Au S."/>
            <person name="Jeong K.Y."/>
            <person name="Chew F.T."/>
            <person name="Hui J."/>
            <person name="Leung T.F."/>
            <person name="Tungtrongchitr A."/>
            <person name="Zhong N."/>
            <person name="Liu Z."/>
            <person name="Tsui S."/>
        </authorList>
    </citation>
    <scope>NUCLEOTIDE SEQUENCE</scope>
    <source>
        <strain evidence="2">Derf</strain>
        <tissue evidence="2">Whole organism</tissue>
    </source>
</reference>
<evidence type="ECO:0000313" key="3">
    <source>
        <dbReference type="Proteomes" id="UP000790347"/>
    </source>
</evidence>
<proteinExistence type="predicted"/>
<feature type="transmembrane region" description="Helical" evidence="1">
    <location>
        <begin position="6"/>
        <end position="26"/>
    </location>
</feature>
<evidence type="ECO:0000256" key="1">
    <source>
        <dbReference type="SAM" id="Phobius"/>
    </source>
</evidence>
<protein>
    <submittedName>
        <fullName evidence="2">Uncharacterized protein</fullName>
    </submittedName>
</protein>
<gene>
    <name evidence="2" type="ORF">DERF_004756</name>
</gene>